<dbReference type="PANTHER" id="PTHR43162">
    <property type="match status" value="1"/>
</dbReference>
<evidence type="ECO:0000313" key="2">
    <source>
        <dbReference type="EMBL" id="PRX96779.1"/>
    </source>
</evidence>
<comment type="caution">
    <text evidence="2">The sequence shown here is derived from an EMBL/GenBank/DDBJ whole genome shotgun (WGS) entry which is preliminary data.</text>
</comment>
<name>A0A2T0PZB5_9ACTN</name>
<dbReference type="EMBL" id="PVZC01000007">
    <property type="protein sequence ID" value="PRX96779.1"/>
    <property type="molecule type" value="Genomic_DNA"/>
</dbReference>
<gene>
    <name evidence="2" type="ORF">CLV72_107302</name>
</gene>
<dbReference type="Pfam" id="PF13460">
    <property type="entry name" value="NAD_binding_10"/>
    <property type="match status" value="1"/>
</dbReference>
<dbReference type="OrthoDB" id="4457504at2"/>
<dbReference type="InterPro" id="IPR051604">
    <property type="entry name" value="Ergot_Alk_Oxidoreductase"/>
</dbReference>
<dbReference type="InterPro" id="IPR036291">
    <property type="entry name" value="NAD(P)-bd_dom_sf"/>
</dbReference>
<dbReference type="Proteomes" id="UP000237846">
    <property type="component" value="Unassembled WGS sequence"/>
</dbReference>
<keyword evidence="3" id="KW-1185">Reference proteome</keyword>
<sequence>MTTSTTTGPGILVLGATGKTGRRVAARLRALGLRVRAASRTADVRFDWTEPATWGPALDGADRVYLVPPDDPAPTAAFVRAAEDAGVRRFVLLSGRGAEHFGAGFGAGMAEAERAVRGSGAAWTVLRPNNFDQNFDEDLWHAPLAAGRLGLPAGAVPEPFVDVEDVADVAVAALTGDGHGGRVYELSGPRGLSFGQAVAEIAAASGREIRFEELSPQQYRAELLASGVPAAAADSLVAMFALHEAGLTARPATGVRDALGRDPVDFADWARRAAAAGAWSGAPV</sequence>
<dbReference type="InterPro" id="IPR016040">
    <property type="entry name" value="NAD(P)-bd_dom"/>
</dbReference>
<dbReference type="RefSeq" id="WP_106250269.1">
    <property type="nucleotide sequence ID" value="NZ_PVZC01000007.1"/>
</dbReference>
<accession>A0A2T0PZB5</accession>
<evidence type="ECO:0000313" key="3">
    <source>
        <dbReference type="Proteomes" id="UP000237846"/>
    </source>
</evidence>
<organism evidence="2 3">
    <name type="scientific">Allonocardiopsis opalescens</name>
    <dbReference type="NCBI Taxonomy" id="1144618"/>
    <lineage>
        <taxon>Bacteria</taxon>
        <taxon>Bacillati</taxon>
        <taxon>Actinomycetota</taxon>
        <taxon>Actinomycetes</taxon>
        <taxon>Streptosporangiales</taxon>
        <taxon>Allonocardiopsis</taxon>
    </lineage>
</organism>
<proteinExistence type="predicted"/>
<dbReference type="AlphaFoldDB" id="A0A2T0PZB5"/>
<protein>
    <submittedName>
        <fullName evidence="2">Uncharacterized protein YbjT (DUF2867 family)</fullName>
    </submittedName>
</protein>
<dbReference type="Gene3D" id="3.90.25.10">
    <property type="entry name" value="UDP-galactose 4-epimerase, domain 1"/>
    <property type="match status" value="1"/>
</dbReference>
<feature type="domain" description="NAD(P)-binding" evidence="1">
    <location>
        <begin position="15"/>
        <end position="175"/>
    </location>
</feature>
<evidence type="ECO:0000259" key="1">
    <source>
        <dbReference type="Pfam" id="PF13460"/>
    </source>
</evidence>
<dbReference type="PANTHER" id="PTHR43162:SF1">
    <property type="entry name" value="PRESTALK A DIFFERENTIATION PROTEIN A"/>
    <property type="match status" value="1"/>
</dbReference>
<dbReference type="Gene3D" id="3.40.50.720">
    <property type="entry name" value="NAD(P)-binding Rossmann-like Domain"/>
    <property type="match status" value="1"/>
</dbReference>
<dbReference type="SUPFAM" id="SSF51735">
    <property type="entry name" value="NAD(P)-binding Rossmann-fold domains"/>
    <property type="match status" value="1"/>
</dbReference>
<reference evidence="2 3" key="1">
    <citation type="submission" date="2018-03" db="EMBL/GenBank/DDBJ databases">
        <title>Genomic Encyclopedia of Archaeal and Bacterial Type Strains, Phase II (KMG-II): from individual species to whole genera.</title>
        <authorList>
            <person name="Goeker M."/>
        </authorList>
    </citation>
    <scope>NUCLEOTIDE SEQUENCE [LARGE SCALE GENOMIC DNA]</scope>
    <source>
        <strain evidence="2 3">DSM 45601</strain>
    </source>
</reference>